<accession>A0A7W9J0Z5</accession>
<dbReference type="Proteomes" id="UP000549971">
    <property type="component" value="Unassembled WGS sequence"/>
</dbReference>
<dbReference type="RefSeq" id="WP_184793202.1">
    <property type="nucleotide sequence ID" value="NZ_JACHMY010000001.1"/>
</dbReference>
<protein>
    <submittedName>
        <fullName evidence="1">Uncharacterized protein</fullName>
    </submittedName>
</protein>
<reference evidence="1 2" key="1">
    <citation type="submission" date="2020-08" db="EMBL/GenBank/DDBJ databases">
        <title>Sequencing the genomes of 1000 actinobacteria strains.</title>
        <authorList>
            <person name="Klenk H.-P."/>
        </authorList>
    </citation>
    <scope>NUCLEOTIDE SEQUENCE [LARGE SCALE GENOMIC DNA]</scope>
    <source>
        <strain evidence="1 2">DSM 28967</strain>
    </source>
</reference>
<dbReference type="EMBL" id="JACHMY010000001">
    <property type="protein sequence ID" value="MBB5833289.1"/>
    <property type="molecule type" value="Genomic_DNA"/>
</dbReference>
<dbReference type="AlphaFoldDB" id="A0A7W9J0Z5"/>
<comment type="caution">
    <text evidence="1">The sequence shown here is derived from an EMBL/GenBank/DDBJ whole genome shotgun (WGS) entry which is preliminary data.</text>
</comment>
<organism evidence="1 2">
    <name type="scientific">Kribbella italica</name>
    <dbReference type="NCBI Taxonomy" id="1540520"/>
    <lineage>
        <taxon>Bacteria</taxon>
        <taxon>Bacillati</taxon>
        <taxon>Actinomycetota</taxon>
        <taxon>Actinomycetes</taxon>
        <taxon>Propionibacteriales</taxon>
        <taxon>Kribbellaceae</taxon>
        <taxon>Kribbella</taxon>
    </lineage>
</organism>
<keyword evidence="2" id="KW-1185">Reference proteome</keyword>
<sequence length="92" mass="9851">MWQFFLKPGGISHGDAAAVGGDVIGGSSAWIAAPGTEGEDADRYRWLVPPNLTNWQVSDAADAIRSVLATTDWSAANAPYRRLPVIISRALR</sequence>
<evidence type="ECO:0000313" key="1">
    <source>
        <dbReference type="EMBL" id="MBB5833289.1"/>
    </source>
</evidence>
<name>A0A7W9J0Z5_9ACTN</name>
<proteinExistence type="predicted"/>
<gene>
    <name evidence="1" type="ORF">HDA39_000023</name>
</gene>
<evidence type="ECO:0000313" key="2">
    <source>
        <dbReference type="Proteomes" id="UP000549971"/>
    </source>
</evidence>